<evidence type="ECO:0000313" key="2">
    <source>
        <dbReference type="Proteomes" id="UP001165064"/>
    </source>
</evidence>
<gene>
    <name evidence="1" type="ORF">Amon02_000382800</name>
</gene>
<comment type="caution">
    <text evidence="1">The sequence shown here is derived from an EMBL/GenBank/DDBJ whole genome shotgun (WGS) entry which is preliminary data.</text>
</comment>
<evidence type="ECO:0000313" key="1">
    <source>
        <dbReference type="EMBL" id="GME79217.1"/>
    </source>
</evidence>
<reference evidence="1" key="1">
    <citation type="submission" date="2023-04" db="EMBL/GenBank/DDBJ databases">
        <title>Ambrosiozyma monospora NBRC 10751.</title>
        <authorList>
            <person name="Ichikawa N."/>
            <person name="Sato H."/>
            <person name="Tonouchi N."/>
        </authorList>
    </citation>
    <scope>NUCLEOTIDE SEQUENCE</scope>
    <source>
        <strain evidence="1">NBRC 10751</strain>
    </source>
</reference>
<keyword evidence="2" id="KW-1185">Reference proteome</keyword>
<dbReference type="EMBL" id="BSXS01002489">
    <property type="protein sequence ID" value="GME79217.1"/>
    <property type="molecule type" value="Genomic_DNA"/>
</dbReference>
<protein>
    <submittedName>
        <fullName evidence="1">Unnamed protein product</fullName>
    </submittedName>
</protein>
<dbReference type="Proteomes" id="UP001165064">
    <property type="component" value="Unassembled WGS sequence"/>
</dbReference>
<sequence>MINYKDDIIRIVSVSKESEYSMDHPLGSICLHHKLRRALPPGIREDYDLLATGRQNEISKNRFSKLLDTTKEYSEQLVAQAKVIFSTTVSIAGPYLKRVKQLPVVIMDEATQTSEPASLIPLAAPGIKKIIFVGDEAQLSAFTRVKALEMSLFERTLKNGSIKKPFMLDTQYRMHPEISEFPRKEFYHGHLNDGVTAKDRELPGIKYPVYFWDHEGHNGAFESKIYSHGGEETGYSLVNRQEAQYISRIIENLIVDKHIEPDRIGVMTGYAGQRDLISSTLESNAVVNPNNYRVRISVDKEDIKTATSKGTSVHQVNGIIVATVDAFQGREKDFIVMSCVRSNSYGNIGFLKDKRRMNVALTRAKCSLIFSGNVACLKKGDATWKEYIEILEKKGYVQKGPLSY</sequence>
<name>A0ACB5T1H7_AMBMO</name>
<proteinExistence type="predicted"/>
<accession>A0ACB5T1H7</accession>
<organism evidence="1 2">
    <name type="scientific">Ambrosiozyma monospora</name>
    <name type="common">Yeast</name>
    <name type="synonym">Endomycopsis monosporus</name>
    <dbReference type="NCBI Taxonomy" id="43982"/>
    <lineage>
        <taxon>Eukaryota</taxon>
        <taxon>Fungi</taxon>
        <taxon>Dikarya</taxon>
        <taxon>Ascomycota</taxon>
        <taxon>Saccharomycotina</taxon>
        <taxon>Pichiomycetes</taxon>
        <taxon>Pichiales</taxon>
        <taxon>Pichiaceae</taxon>
        <taxon>Ambrosiozyma</taxon>
    </lineage>
</organism>